<reference evidence="3" key="1">
    <citation type="journal article" date="2008" name="J. Bacteriol.">
        <title>Genome sequence of Thermofilum pendens reveals an exceptional loss of biosynthetic pathways without genome reduction.</title>
        <authorList>
            <person name="Anderson I."/>
            <person name="Rodriguez J."/>
            <person name="Susanti D."/>
            <person name="Porat I."/>
            <person name="Reich C."/>
            <person name="Ulrich L.E."/>
            <person name="Elkins J.G."/>
            <person name="Mavromatis K."/>
            <person name="Lykidis A."/>
            <person name="Kim E."/>
            <person name="Thompson L.S."/>
            <person name="Nolan M."/>
            <person name="Land M."/>
            <person name="Copeland A."/>
            <person name="Lapidus A."/>
            <person name="Lucas S."/>
            <person name="Detter C."/>
            <person name="Zhulin I.B."/>
            <person name="Olsen G.J."/>
            <person name="Whitman W."/>
            <person name="Mukhopadhyay B."/>
            <person name="Bristow J."/>
            <person name="Kyrpides N."/>
        </authorList>
    </citation>
    <scope>NUCLEOTIDE SEQUENCE [LARGE SCALE GENOMIC DNA]</scope>
    <source>
        <strain evidence="3">DSM 2475 / Hrk 5</strain>
    </source>
</reference>
<dbReference type="GeneID" id="4601142"/>
<proteinExistence type="predicted"/>
<keyword evidence="3" id="KW-1185">Reference proteome</keyword>
<dbReference type="EMBL" id="CP000505">
    <property type="protein sequence ID" value="ABL78137.1"/>
    <property type="molecule type" value="Genomic_DNA"/>
</dbReference>
<feature type="domain" description="RRN7-type" evidence="1">
    <location>
        <begin position="12"/>
        <end position="40"/>
    </location>
</feature>
<dbReference type="OrthoDB" id="31108at2157"/>
<dbReference type="Proteomes" id="UP000000641">
    <property type="component" value="Chromosome"/>
</dbReference>
<organism evidence="2 3">
    <name type="scientific">Thermofilum pendens (strain DSM 2475 / Hrk 5)</name>
    <dbReference type="NCBI Taxonomy" id="368408"/>
    <lineage>
        <taxon>Archaea</taxon>
        <taxon>Thermoproteota</taxon>
        <taxon>Thermoprotei</taxon>
        <taxon>Thermofilales</taxon>
        <taxon>Thermofilaceae</taxon>
        <taxon>Thermofilum</taxon>
    </lineage>
</organism>
<sequence>MSATSESRVAGPEPRCSVCGSRDVFAKIEGKYYCFKCGSRLVIEHSEKIVEEYVKKYIGDLR</sequence>
<accession>A1RY57</accession>
<protein>
    <recommendedName>
        <fullName evidence="1">RRN7-type domain-containing protein</fullName>
    </recommendedName>
</protein>
<dbReference type="InterPro" id="IPR021752">
    <property type="entry name" value="TF_Rrn7_Zf"/>
</dbReference>
<dbReference type="STRING" id="368408.Tpen_0735"/>
<dbReference type="eggNOG" id="arCOG13820">
    <property type="taxonomic scope" value="Archaea"/>
</dbReference>
<dbReference type="RefSeq" id="WP_011752402.1">
    <property type="nucleotide sequence ID" value="NC_008698.1"/>
</dbReference>
<name>A1RY57_THEPD</name>
<dbReference type="HOGENOM" id="CLU_2893458_0_0_2"/>
<dbReference type="EnsemblBacteria" id="ABL78137">
    <property type="protein sequence ID" value="ABL78137"/>
    <property type="gene ID" value="Tpen_0735"/>
</dbReference>
<dbReference type="KEGG" id="tpe:Tpen_0735"/>
<dbReference type="AlphaFoldDB" id="A1RY57"/>
<evidence type="ECO:0000313" key="2">
    <source>
        <dbReference type="EMBL" id="ABL78137.1"/>
    </source>
</evidence>
<gene>
    <name evidence="2" type="ordered locus">Tpen_0735</name>
</gene>
<evidence type="ECO:0000313" key="3">
    <source>
        <dbReference type="Proteomes" id="UP000000641"/>
    </source>
</evidence>
<dbReference type="Pfam" id="PF11781">
    <property type="entry name" value="Zn_ribbon_RRN7"/>
    <property type="match status" value="1"/>
</dbReference>
<evidence type="ECO:0000259" key="1">
    <source>
        <dbReference type="Pfam" id="PF11781"/>
    </source>
</evidence>